<keyword evidence="3" id="KW-1185">Reference proteome</keyword>
<dbReference type="EMBL" id="BAAAPN010000028">
    <property type="protein sequence ID" value="GAA1752135.1"/>
    <property type="molecule type" value="Genomic_DNA"/>
</dbReference>
<evidence type="ECO:0000313" key="3">
    <source>
        <dbReference type="Proteomes" id="UP001501475"/>
    </source>
</evidence>
<feature type="compositionally biased region" description="Low complexity" evidence="1">
    <location>
        <begin position="59"/>
        <end position="74"/>
    </location>
</feature>
<dbReference type="Proteomes" id="UP001501475">
    <property type="component" value="Unassembled WGS sequence"/>
</dbReference>
<gene>
    <name evidence="2" type="ORF">GCM10009810_10300</name>
</gene>
<organism evidence="2 3">
    <name type="scientific">Nostocoides vanveenii</name>
    <dbReference type="NCBI Taxonomy" id="330835"/>
    <lineage>
        <taxon>Bacteria</taxon>
        <taxon>Bacillati</taxon>
        <taxon>Actinomycetota</taxon>
        <taxon>Actinomycetes</taxon>
        <taxon>Micrococcales</taxon>
        <taxon>Intrasporangiaceae</taxon>
        <taxon>Nostocoides</taxon>
    </lineage>
</organism>
<evidence type="ECO:0000256" key="1">
    <source>
        <dbReference type="SAM" id="MobiDB-lite"/>
    </source>
</evidence>
<reference evidence="3" key="1">
    <citation type="journal article" date="2019" name="Int. J. Syst. Evol. Microbiol.">
        <title>The Global Catalogue of Microorganisms (GCM) 10K type strain sequencing project: providing services to taxonomists for standard genome sequencing and annotation.</title>
        <authorList>
            <consortium name="The Broad Institute Genomics Platform"/>
            <consortium name="The Broad Institute Genome Sequencing Center for Infectious Disease"/>
            <person name="Wu L."/>
            <person name="Ma J."/>
        </authorList>
    </citation>
    <scope>NUCLEOTIDE SEQUENCE [LARGE SCALE GENOMIC DNA]</scope>
    <source>
        <strain evidence="3">JCM 15591</strain>
    </source>
</reference>
<sequence>MDDSTWAALEGVAWTSACPVGRDGLRVLAVNAYGFDGSRHRGRLVLAAAAATPAALRRALRPALPDPPDASARRSWGRNPKGPGADDYASMTADNTSAFNCRYVGGAEAS</sequence>
<comment type="caution">
    <text evidence="2">The sequence shown here is derived from an EMBL/GenBank/DDBJ whole genome shotgun (WGS) entry which is preliminary data.</text>
</comment>
<evidence type="ECO:0000313" key="2">
    <source>
        <dbReference type="EMBL" id="GAA1752135.1"/>
    </source>
</evidence>
<accession>A0ABP4WI57</accession>
<protein>
    <submittedName>
        <fullName evidence="2">Uncharacterized protein</fullName>
    </submittedName>
</protein>
<proteinExistence type="predicted"/>
<dbReference type="RefSeq" id="WP_344063064.1">
    <property type="nucleotide sequence ID" value="NZ_BAAAPN010000028.1"/>
</dbReference>
<feature type="region of interest" description="Disordered" evidence="1">
    <location>
        <begin position="59"/>
        <end position="91"/>
    </location>
</feature>
<name>A0ABP4WI57_9MICO</name>